<dbReference type="GO" id="GO:0005829">
    <property type="term" value="C:cytosol"/>
    <property type="evidence" value="ECO:0007669"/>
    <property type="project" value="TreeGrafter"/>
</dbReference>
<protein>
    <submittedName>
        <fullName evidence="7">Threonine aldolase</fullName>
    </submittedName>
</protein>
<dbReference type="InterPro" id="IPR015424">
    <property type="entry name" value="PyrdxlP-dep_Trfase"/>
</dbReference>
<organism evidence="7 8">
    <name type="scientific">candidate division MSBL1 archaeon SCGC-AAA259A05</name>
    <dbReference type="NCBI Taxonomy" id="1698259"/>
    <lineage>
        <taxon>Archaea</taxon>
        <taxon>Methanobacteriati</taxon>
        <taxon>Methanobacteriota</taxon>
        <taxon>candidate division MSBL1</taxon>
    </lineage>
</organism>
<gene>
    <name evidence="7" type="ORF">AKJ57_05500</name>
</gene>
<dbReference type="InterPro" id="IPR023603">
    <property type="entry name" value="Low_specificity_L-TA-like"/>
</dbReference>
<dbReference type="GO" id="GO:0006545">
    <property type="term" value="P:glycine biosynthetic process"/>
    <property type="evidence" value="ECO:0007669"/>
    <property type="project" value="TreeGrafter"/>
</dbReference>
<evidence type="ECO:0000313" key="7">
    <source>
        <dbReference type="EMBL" id="KXA89312.1"/>
    </source>
</evidence>
<comment type="caution">
    <text evidence="7">The sequence shown here is derived from an EMBL/GenBank/DDBJ whole genome shotgun (WGS) entry which is preliminary data.</text>
</comment>
<dbReference type="PIRSF" id="PIRSF017617">
    <property type="entry name" value="Thr_aldolase"/>
    <property type="match status" value="1"/>
</dbReference>
<proteinExistence type="inferred from homology"/>
<dbReference type="CDD" id="cd06502">
    <property type="entry name" value="TA_like"/>
    <property type="match status" value="1"/>
</dbReference>
<dbReference type="Gene3D" id="3.90.1150.10">
    <property type="entry name" value="Aspartate Aminotransferase, domain 1"/>
    <property type="match status" value="1"/>
</dbReference>
<dbReference type="AlphaFoldDB" id="A0A133U542"/>
<dbReference type="NCBIfam" id="NF007825">
    <property type="entry name" value="PRK10534.1"/>
    <property type="match status" value="1"/>
</dbReference>
<evidence type="ECO:0000256" key="1">
    <source>
        <dbReference type="ARBA" id="ARBA00001933"/>
    </source>
</evidence>
<evidence type="ECO:0000256" key="5">
    <source>
        <dbReference type="PIRSR" id="PIRSR017617-1"/>
    </source>
</evidence>
<dbReference type="PANTHER" id="PTHR48097:SF9">
    <property type="entry name" value="L-THREONINE ALDOLASE"/>
    <property type="match status" value="1"/>
</dbReference>
<dbReference type="Gene3D" id="3.40.640.10">
    <property type="entry name" value="Type I PLP-dependent aspartate aminotransferase-like (Major domain)"/>
    <property type="match status" value="1"/>
</dbReference>
<feature type="modified residue" description="N6-(pyridoxal phosphate)lysine" evidence="5">
    <location>
        <position position="199"/>
    </location>
</feature>
<evidence type="ECO:0000256" key="4">
    <source>
        <dbReference type="ARBA" id="ARBA00023239"/>
    </source>
</evidence>
<feature type="domain" description="Aromatic amino acid beta-eliminating lyase/threonine aldolase" evidence="6">
    <location>
        <begin position="3"/>
        <end position="286"/>
    </location>
</feature>
<evidence type="ECO:0000259" key="6">
    <source>
        <dbReference type="Pfam" id="PF01212"/>
    </source>
</evidence>
<sequence>MIDLRSDTVTKPVAEMREEMARAEVGDDVYGEDPTVNELQKMVAERFDRESALFVPSGSMGNQIAVNIHTVPGNEVILDSECHLYNYEMGNMSIFSGVQPRPIETSKKYLPLGKVRGKIRPEKYYVSKTGLIALENTHNMKGGVVYPETRARELLKLAEEKSISIHLDGARIFNAAVATNRPVDDLTGGFDSVMFCLSKGLGAPIGSMLTGSKEFIEKARRVRKRLGGGMRQVGVLAAAGIYALENHVERLEEDHQNARFLADCLEDLDQIEVKTPETNIVMFRLNNSAISSRELVEKLRERNVLVGKVGPQSIRMVIHLDVNGEDVEEAAEAIKSIF</sequence>
<reference evidence="7 8" key="1">
    <citation type="journal article" date="2016" name="Sci. Rep.">
        <title>Metabolic traits of an uncultured archaeal lineage -MSBL1- from brine pools of the Red Sea.</title>
        <authorList>
            <person name="Mwirichia R."/>
            <person name="Alam I."/>
            <person name="Rashid M."/>
            <person name="Vinu M."/>
            <person name="Ba-Alawi W."/>
            <person name="Anthony Kamau A."/>
            <person name="Kamanda Ngugi D."/>
            <person name="Goker M."/>
            <person name="Klenk H.P."/>
            <person name="Bajic V."/>
            <person name="Stingl U."/>
        </authorList>
    </citation>
    <scope>NUCLEOTIDE SEQUENCE [LARGE SCALE GENOMIC DNA]</scope>
    <source>
        <strain evidence="7">SCGC-AAA259A05</strain>
    </source>
</reference>
<dbReference type="Pfam" id="PF01212">
    <property type="entry name" value="Beta_elim_lyase"/>
    <property type="match status" value="1"/>
</dbReference>
<evidence type="ECO:0000313" key="8">
    <source>
        <dbReference type="Proteomes" id="UP000070163"/>
    </source>
</evidence>
<dbReference type="GO" id="GO:0006567">
    <property type="term" value="P:L-threonine catabolic process"/>
    <property type="evidence" value="ECO:0007669"/>
    <property type="project" value="TreeGrafter"/>
</dbReference>
<dbReference type="SUPFAM" id="SSF53383">
    <property type="entry name" value="PLP-dependent transferases"/>
    <property type="match status" value="1"/>
</dbReference>
<name>A0A133U542_9EURY</name>
<dbReference type="NCBIfam" id="NF041359">
    <property type="entry name" value="GntG_guanitoxin"/>
    <property type="match status" value="1"/>
</dbReference>
<keyword evidence="4" id="KW-0456">Lyase</keyword>
<comment type="similarity">
    <text evidence="2">Belongs to the threonine aldolase family.</text>
</comment>
<dbReference type="InterPro" id="IPR015422">
    <property type="entry name" value="PyrdxlP-dep_Trfase_small"/>
</dbReference>
<dbReference type="InterPro" id="IPR001597">
    <property type="entry name" value="ArAA_b-elim_lyase/Thr_aldolase"/>
</dbReference>
<dbReference type="Proteomes" id="UP000070163">
    <property type="component" value="Unassembled WGS sequence"/>
</dbReference>
<dbReference type="InterPro" id="IPR015421">
    <property type="entry name" value="PyrdxlP-dep_Trfase_major"/>
</dbReference>
<dbReference type="GO" id="GO:0008732">
    <property type="term" value="F:L-allo-threonine aldolase activity"/>
    <property type="evidence" value="ECO:0007669"/>
    <property type="project" value="TreeGrafter"/>
</dbReference>
<accession>A0A133U542</accession>
<comment type="cofactor">
    <cofactor evidence="1">
        <name>pyridoxal 5'-phosphate</name>
        <dbReference type="ChEBI" id="CHEBI:597326"/>
    </cofactor>
</comment>
<dbReference type="FunFam" id="3.90.1150.10:FF:000041">
    <property type="entry name" value="Low-specificity L-threonine aldolase"/>
    <property type="match status" value="1"/>
</dbReference>
<dbReference type="EMBL" id="LHXJ01000085">
    <property type="protein sequence ID" value="KXA89312.1"/>
    <property type="molecule type" value="Genomic_DNA"/>
</dbReference>
<dbReference type="PANTHER" id="PTHR48097">
    <property type="entry name" value="L-THREONINE ALDOLASE-RELATED"/>
    <property type="match status" value="1"/>
</dbReference>
<keyword evidence="3" id="KW-0663">Pyridoxal phosphate</keyword>
<keyword evidence="8" id="KW-1185">Reference proteome</keyword>
<evidence type="ECO:0000256" key="3">
    <source>
        <dbReference type="ARBA" id="ARBA00022898"/>
    </source>
</evidence>
<dbReference type="PATRIC" id="fig|1698259.3.peg.1572"/>
<dbReference type="FunFam" id="3.40.640.10:FF:000030">
    <property type="entry name" value="Low-specificity L-threonine aldolase"/>
    <property type="match status" value="1"/>
</dbReference>
<evidence type="ECO:0000256" key="2">
    <source>
        <dbReference type="ARBA" id="ARBA00006966"/>
    </source>
</evidence>